<keyword evidence="3" id="KW-1185">Reference proteome</keyword>
<organism evidence="2 3">
    <name type="scientific">Halorubrum sodomense</name>
    <dbReference type="NCBI Taxonomy" id="35743"/>
    <lineage>
        <taxon>Archaea</taxon>
        <taxon>Methanobacteriati</taxon>
        <taxon>Methanobacteriota</taxon>
        <taxon>Stenosarchaea group</taxon>
        <taxon>Halobacteria</taxon>
        <taxon>Halobacteriales</taxon>
        <taxon>Haloferacaceae</taxon>
        <taxon>Halorubrum</taxon>
    </lineage>
</organism>
<proteinExistence type="predicted"/>
<evidence type="ECO:0000313" key="3">
    <source>
        <dbReference type="Proteomes" id="UP000198932"/>
    </source>
</evidence>
<dbReference type="AlphaFoldDB" id="A0A1I6H1L8"/>
<dbReference type="STRING" id="35743.SAMN04487937_2313"/>
<dbReference type="Proteomes" id="UP000198932">
    <property type="component" value="Unassembled WGS sequence"/>
</dbReference>
<feature type="compositionally biased region" description="Basic and acidic residues" evidence="1">
    <location>
        <begin position="14"/>
        <end position="32"/>
    </location>
</feature>
<evidence type="ECO:0000313" key="2">
    <source>
        <dbReference type="EMBL" id="SFR48329.1"/>
    </source>
</evidence>
<gene>
    <name evidence="2" type="ORF">SAMN04487937_2313</name>
</gene>
<evidence type="ECO:0000256" key="1">
    <source>
        <dbReference type="SAM" id="MobiDB-lite"/>
    </source>
</evidence>
<protein>
    <submittedName>
        <fullName evidence="2">Uncharacterized protein</fullName>
    </submittedName>
</protein>
<reference evidence="3" key="1">
    <citation type="submission" date="2016-10" db="EMBL/GenBank/DDBJ databases">
        <authorList>
            <person name="Varghese N."/>
            <person name="Submissions S."/>
        </authorList>
    </citation>
    <scope>NUCLEOTIDE SEQUENCE [LARGE SCALE GENOMIC DNA]</scope>
    <source>
        <strain evidence="3">RD 26</strain>
    </source>
</reference>
<name>A0A1I6H1L8_HALSD</name>
<sequence length="88" mass="9870">MTEKPYTDGGGTTEDVRQTMRGFYEKASRDEPDYFPADESAEKEYNTSQLMPQRDIQGGRVTFESEPGPSQRISIGKGTRCTIAKNDL</sequence>
<accession>A0A1I6H1L8</accession>
<feature type="region of interest" description="Disordered" evidence="1">
    <location>
        <begin position="1"/>
        <end position="48"/>
    </location>
</feature>
<dbReference type="EMBL" id="FOYN01000003">
    <property type="protein sequence ID" value="SFR48329.1"/>
    <property type="molecule type" value="Genomic_DNA"/>
</dbReference>